<dbReference type="CDD" id="cd07377">
    <property type="entry name" value="WHTH_GntR"/>
    <property type="match status" value="1"/>
</dbReference>
<keyword evidence="3" id="KW-0804">Transcription</keyword>
<name>A0ABT1SLI6_9FIRM</name>
<dbReference type="InterPro" id="IPR036388">
    <property type="entry name" value="WH-like_DNA-bd_sf"/>
</dbReference>
<dbReference type="PANTHER" id="PTHR44846">
    <property type="entry name" value="MANNOSYL-D-GLYCERATE TRANSPORT/METABOLISM SYSTEM REPRESSOR MNGR-RELATED"/>
    <property type="match status" value="1"/>
</dbReference>
<evidence type="ECO:0000256" key="3">
    <source>
        <dbReference type="ARBA" id="ARBA00023163"/>
    </source>
</evidence>
<comment type="caution">
    <text evidence="5">The sequence shown here is derived from an EMBL/GenBank/DDBJ whole genome shotgun (WGS) entry which is preliminary data.</text>
</comment>
<dbReference type="PANTHER" id="PTHR44846:SF1">
    <property type="entry name" value="MANNOSYL-D-GLYCERATE TRANSPORT_METABOLISM SYSTEM REPRESSOR MNGR-RELATED"/>
    <property type="match status" value="1"/>
</dbReference>
<dbReference type="Gene3D" id="3.40.1410.10">
    <property type="entry name" value="Chorismate lyase-like"/>
    <property type="match status" value="1"/>
</dbReference>
<dbReference type="InterPro" id="IPR028978">
    <property type="entry name" value="Chorismate_lyase_/UTRA_dom_sf"/>
</dbReference>
<dbReference type="InterPro" id="IPR036390">
    <property type="entry name" value="WH_DNA-bd_sf"/>
</dbReference>
<accession>A0ABT1SLI6</accession>
<dbReference type="SMART" id="SM00866">
    <property type="entry name" value="UTRA"/>
    <property type="match status" value="1"/>
</dbReference>
<keyword evidence="2" id="KW-0238">DNA-binding</keyword>
<dbReference type="Pfam" id="PF00392">
    <property type="entry name" value="GntR"/>
    <property type="match status" value="1"/>
</dbReference>
<evidence type="ECO:0000256" key="1">
    <source>
        <dbReference type="ARBA" id="ARBA00023015"/>
    </source>
</evidence>
<dbReference type="SUPFAM" id="SSF46785">
    <property type="entry name" value="Winged helix' DNA-binding domain"/>
    <property type="match status" value="1"/>
</dbReference>
<dbReference type="EMBL" id="JANGCH010000009">
    <property type="protein sequence ID" value="MCQ5122082.1"/>
    <property type="molecule type" value="Genomic_DNA"/>
</dbReference>
<keyword evidence="6" id="KW-1185">Reference proteome</keyword>
<evidence type="ECO:0000313" key="5">
    <source>
        <dbReference type="EMBL" id="MCQ5122082.1"/>
    </source>
</evidence>
<dbReference type="Pfam" id="PF07702">
    <property type="entry name" value="UTRA"/>
    <property type="match status" value="1"/>
</dbReference>
<reference evidence="5 6" key="1">
    <citation type="submission" date="2022-06" db="EMBL/GenBank/DDBJ databases">
        <title>Isolation of gut microbiota from human fecal samples.</title>
        <authorList>
            <person name="Pamer E.G."/>
            <person name="Barat B."/>
            <person name="Waligurski E."/>
            <person name="Medina S."/>
            <person name="Paddock L."/>
            <person name="Mostad J."/>
        </authorList>
    </citation>
    <scope>NUCLEOTIDE SEQUENCE [LARGE SCALE GENOMIC DNA]</scope>
    <source>
        <strain evidence="5 6">DFI.6.1</strain>
    </source>
</reference>
<feature type="domain" description="HTH gntR-type" evidence="4">
    <location>
        <begin position="14"/>
        <end position="82"/>
    </location>
</feature>
<dbReference type="InterPro" id="IPR000524">
    <property type="entry name" value="Tscrpt_reg_HTH_GntR"/>
</dbReference>
<dbReference type="SUPFAM" id="SSF64288">
    <property type="entry name" value="Chorismate lyase-like"/>
    <property type="match status" value="1"/>
</dbReference>
<organism evidence="5 6">
    <name type="scientific">Massilicoli timonensis</name>
    <dbReference type="NCBI Taxonomy" id="2015901"/>
    <lineage>
        <taxon>Bacteria</taxon>
        <taxon>Bacillati</taxon>
        <taxon>Bacillota</taxon>
        <taxon>Erysipelotrichia</taxon>
        <taxon>Erysipelotrichales</taxon>
        <taxon>Erysipelotrichaceae</taxon>
        <taxon>Massilicoli</taxon>
    </lineage>
</organism>
<proteinExistence type="predicted"/>
<dbReference type="SMART" id="SM00345">
    <property type="entry name" value="HTH_GNTR"/>
    <property type="match status" value="1"/>
</dbReference>
<dbReference type="InterPro" id="IPR050679">
    <property type="entry name" value="Bact_HTH_transcr_reg"/>
</dbReference>
<dbReference type="RefSeq" id="WP_102267830.1">
    <property type="nucleotide sequence ID" value="NZ_CALVCM010000011.1"/>
</dbReference>
<dbReference type="Proteomes" id="UP001524435">
    <property type="component" value="Unassembled WGS sequence"/>
</dbReference>
<sequence>MSFHYIKLNRVVATPLYYQLEMCMEQAIKEGILKPHEKLPTEEELCKRFRISRPVVRQAYADLINKGMIARHKGKGTFVKEPEIKGSFFKELMSFHTEMKKLGLEARTDLLKSEILEKDAEAQRELQLSEQEKVFHMRRLRFGNDIALVLVDTYLPAKQFKGIEAVDFEKEALYDVLEKRYHVSVMRATRTIEACIVDSKDAALLKVGKQSAVHKVITIAYDDNDVPIEYSVAIYPGERNVFDVDIRK</sequence>
<dbReference type="Gene3D" id="1.10.10.10">
    <property type="entry name" value="Winged helix-like DNA-binding domain superfamily/Winged helix DNA-binding domain"/>
    <property type="match status" value="1"/>
</dbReference>
<dbReference type="PRINTS" id="PR00035">
    <property type="entry name" value="HTHGNTR"/>
</dbReference>
<dbReference type="PROSITE" id="PS50949">
    <property type="entry name" value="HTH_GNTR"/>
    <property type="match status" value="1"/>
</dbReference>
<evidence type="ECO:0000259" key="4">
    <source>
        <dbReference type="PROSITE" id="PS50949"/>
    </source>
</evidence>
<keyword evidence="1" id="KW-0805">Transcription regulation</keyword>
<gene>
    <name evidence="5" type="ORF">NE663_07405</name>
</gene>
<evidence type="ECO:0000256" key="2">
    <source>
        <dbReference type="ARBA" id="ARBA00023125"/>
    </source>
</evidence>
<evidence type="ECO:0000313" key="6">
    <source>
        <dbReference type="Proteomes" id="UP001524435"/>
    </source>
</evidence>
<protein>
    <submittedName>
        <fullName evidence="5">GntR family transcriptional regulator</fullName>
    </submittedName>
</protein>
<dbReference type="InterPro" id="IPR011663">
    <property type="entry name" value="UTRA"/>
</dbReference>